<proteinExistence type="predicted"/>
<evidence type="ECO:0000256" key="3">
    <source>
        <dbReference type="ARBA" id="ARBA00022840"/>
    </source>
</evidence>
<dbReference type="GO" id="GO:0005829">
    <property type="term" value="C:cytosol"/>
    <property type="evidence" value="ECO:0007669"/>
    <property type="project" value="TreeGrafter"/>
</dbReference>
<dbReference type="SUPFAM" id="SSF56059">
    <property type="entry name" value="Glutathione synthetase ATP-binding domain-like"/>
    <property type="match status" value="1"/>
</dbReference>
<feature type="domain" description="ATP-grasp" evidence="5">
    <location>
        <begin position="80"/>
        <end position="280"/>
    </location>
</feature>
<reference evidence="6 7" key="1">
    <citation type="submission" date="2018-08" db="EMBL/GenBank/DDBJ databases">
        <title>Murine metabolic-syndrome-specific gut microbial biobank.</title>
        <authorList>
            <person name="Liu C."/>
        </authorList>
    </citation>
    <scope>NUCLEOTIDE SEQUENCE [LARGE SCALE GENOMIC DNA]</scope>
    <source>
        <strain evidence="6 7">28</strain>
    </source>
</reference>
<dbReference type="Gene3D" id="3.40.50.720">
    <property type="entry name" value="NAD(P)-binding Rossmann-like Domain"/>
    <property type="match status" value="1"/>
</dbReference>
<dbReference type="GO" id="GO:0071524">
    <property type="term" value="P:pyrrolysine biosynthetic process"/>
    <property type="evidence" value="ECO:0007669"/>
    <property type="project" value="InterPro"/>
</dbReference>
<dbReference type="EMBL" id="QXWK01000001">
    <property type="protein sequence ID" value="NBH60301.1"/>
    <property type="molecule type" value="Genomic_DNA"/>
</dbReference>
<dbReference type="PANTHER" id="PTHR43055">
    <property type="entry name" value="FORMATE-DEPENDENT PHOSPHORIBOSYLGLYCINAMIDE FORMYLTRANSFERASE"/>
    <property type="match status" value="1"/>
</dbReference>
<protein>
    <submittedName>
        <fullName evidence="6">3-methylornithine--L-lysine ligase PylC</fullName>
    </submittedName>
</protein>
<dbReference type="InterPro" id="IPR016185">
    <property type="entry name" value="PreATP-grasp_dom_sf"/>
</dbReference>
<dbReference type="InterPro" id="IPR003806">
    <property type="entry name" value="ATP-grasp_PylC-type"/>
</dbReference>
<evidence type="ECO:0000313" key="6">
    <source>
        <dbReference type="EMBL" id="NBH60301.1"/>
    </source>
</evidence>
<evidence type="ECO:0000259" key="5">
    <source>
        <dbReference type="PROSITE" id="PS50975"/>
    </source>
</evidence>
<dbReference type="RefSeq" id="WP_160200596.1">
    <property type="nucleotide sequence ID" value="NZ_QXWK01000001.1"/>
</dbReference>
<evidence type="ECO:0000256" key="1">
    <source>
        <dbReference type="ARBA" id="ARBA00022598"/>
    </source>
</evidence>
<keyword evidence="1 6" id="KW-0436">Ligase</keyword>
<dbReference type="Proteomes" id="UP000446866">
    <property type="component" value="Unassembled WGS sequence"/>
</dbReference>
<evidence type="ECO:0000256" key="2">
    <source>
        <dbReference type="ARBA" id="ARBA00022741"/>
    </source>
</evidence>
<keyword evidence="3 4" id="KW-0067">ATP-binding</keyword>
<dbReference type="GO" id="GO:0016874">
    <property type="term" value="F:ligase activity"/>
    <property type="evidence" value="ECO:0007669"/>
    <property type="project" value="UniProtKB-KW"/>
</dbReference>
<keyword evidence="2 4" id="KW-0547">Nucleotide-binding</keyword>
<dbReference type="Pfam" id="PF02655">
    <property type="entry name" value="ATP-grasp_3"/>
    <property type="match status" value="1"/>
</dbReference>
<gene>
    <name evidence="6" type="primary">pylC</name>
    <name evidence="6" type="ORF">D0435_01255</name>
</gene>
<dbReference type="NCBIfam" id="TIGR03909">
    <property type="entry name" value="pyrrolys_PylC"/>
    <property type="match status" value="1"/>
</dbReference>
<organism evidence="6 7">
    <name type="scientific">Anaerotruncus colihominis</name>
    <dbReference type="NCBI Taxonomy" id="169435"/>
    <lineage>
        <taxon>Bacteria</taxon>
        <taxon>Bacillati</taxon>
        <taxon>Bacillota</taxon>
        <taxon>Clostridia</taxon>
        <taxon>Eubacteriales</taxon>
        <taxon>Oscillospiraceae</taxon>
        <taxon>Anaerotruncus</taxon>
    </lineage>
</organism>
<sequence length="372" mass="40995">MKVAIIGGKLQGTEAVYLASACGFESILIDSNPNVPAAGLADRSICGDITASDEAVIAAMMEADFVLPANENDRVLEAVCRICEEKGLPLAFDKAAYEITKSKKKSDRLFLENGIPAPRYYPKGKAPYIMKPSGESGSAGVTYARSKEEVEAFLAKCTDPENWIVQEYLEGPSYSIEVIGIPGNYRTYAVTQIHMDQFYDCCKVTCPCPITKEQEAKFSVLGKKLAQLVKLHGIMDVEVIDDGEDFKVLEIDARIPSQTPIAVLYASGINELSELADIIVKGEFVSPQCDLGRFSVYEHYRRDKGAVVQEGEHMMSDAGPLEKRMDFCGSKVSLLDEKENGDFCGIFVNWADSKEKLEAQREQILRNLKTLP</sequence>
<dbReference type="AlphaFoldDB" id="A0A845QGU8"/>
<keyword evidence="7" id="KW-1185">Reference proteome</keyword>
<comment type="caution">
    <text evidence="6">The sequence shown here is derived from an EMBL/GenBank/DDBJ whole genome shotgun (WGS) entry which is preliminary data.</text>
</comment>
<name>A0A845QGU8_9FIRM</name>
<accession>A0A845QGU8</accession>
<dbReference type="InterPro" id="IPR011761">
    <property type="entry name" value="ATP-grasp"/>
</dbReference>
<evidence type="ECO:0000313" key="7">
    <source>
        <dbReference type="Proteomes" id="UP000446866"/>
    </source>
</evidence>
<dbReference type="InterPro" id="IPR023890">
    <property type="entry name" value="Pyrrolys_PylC"/>
</dbReference>
<dbReference type="PANTHER" id="PTHR43055:SF1">
    <property type="entry name" value="FORMATE-DEPENDENT PHOSPHORIBOSYLGLYCINAMIDE FORMYLTRANSFERASE"/>
    <property type="match status" value="1"/>
</dbReference>
<dbReference type="GO" id="GO:0046872">
    <property type="term" value="F:metal ion binding"/>
    <property type="evidence" value="ECO:0007669"/>
    <property type="project" value="InterPro"/>
</dbReference>
<evidence type="ECO:0000256" key="4">
    <source>
        <dbReference type="PROSITE-ProRule" id="PRU00409"/>
    </source>
</evidence>
<dbReference type="PROSITE" id="PS50975">
    <property type="entry name" value="ATP_GRASP"/>
    <property type="match status" value="1"/>
</dbReference>
<dbReference type="SUPFAM" id="SSF52440">
    <property type="entry name" value="PreATP-grasp domain"/>
    <property type="match status" value="1"/>
</dbReference>
<dbReference type="GO" id="GO:0005524">
    <property type="term" value="F:ATP binding"/>
    <property type="evidence" value="ECO:0007669"/>
    <property type="project" value="UniProtKB-UniRule"/>
</dbReference>
<dbReference type="Gene3D" id="3.30.470.20">
    <property type="entry name" value="ATP-grasp fold, B domain"/>
    <property type="match status" value="1"/>
</dbReference>